<dbReference type="InterPro" id="IPR005260">
    <property type="entry name" value="Asp_kin_monofn"/>
</dbReference>
<evidence type="ECO:0000256" key="9">
    <source>
        <dbReference type="ARBA" id="ARBA00022777"/>
    </source>
</evidence>
<accession>A0A1C0AA45</accession>
<dbReference type="EMBL" id="LWDV01000008">
    <property type="protein sequence ID" value="OCL27158.1"/>
    <property type="molecule type" value="Genomic_DNA"/>
</dbReference>
<evidence type="ECO:0000256" key="8">
    <source>
        <dbReference type="ARBA" id="ARBA00022741"/>
    </source>
</evidence>
<dbReference type="SUPFAM" id="SSF53633">
    <property type="entry name" value="Carbamate kinase-like"/>
    <property type="match status" value="1"/>
</dbReference>
<keyword evidence="9 15" id="KW-0418">Kinase</keyword>
<dbReference type="GO" id="GO:0009090">
    <property type="term" value="P:homoserine biosynthetic process"/>
    <property type="evidence" value="ECO:0007669"/>
    <property type="project" value="TreeGrafter"/>
</dbReference>
<reference evidence="20" key="1">
    <citation type="submission" date="2016-07" db="EMBL/GenBank/DDBJ databases">
        <authorList>
            <person name="Florea S."/>
            <person name="Webb J.S."/>
            <person name="Jaromczyk J."/>
            <person name="Schardl C.L."/>
        </authorList>
    </citation>
    <scope>NUCLEOTIDE SEQUENCE [LARGE SCALE GENOMIC DNA]</scope>
    <source>
        <strain evidence="20">Z6</strain>
    </source>
</reference>
<comment type="similarity">
    <text evidence="5 15">Belongs to the aspartokinase family.</text>
</comment>
<dbReference type="InterPro" id="IPR027795">
    <property type="entry name" value="CASTOR_ACT_dom"/>
</dbReference>
<evidence type="ECO:0000256" key="5">
    <source>
        <dbReference type="ARBA" id="ARBA00010122"/>
    </source>
</evidence>
<evidence type="ECO:0000313" key="20">
    <source>
        <dbReference type="Proteomes" id="UP000093514"/>
    </source>
</evidence>
<evidence type="ECO:0000313" key="19">
    <source>
        <dbReference type="EMBL" id="OCL27158.1"/>
    </source>
</evidence>
<dbReference type="Pfam" id="PF13840">
    <property type="entry name" value="ACT_7"/>
    <property type="match status" value="1"/>
</dbReference>
<dbReference type="Gene3D" id="3.30.2130.10">
    <property type="entry name" value="VC0802-like"/>
    <property type="match status" value="1"/>
</dbReference>
<dbReference type="UniPathway" id="UPA00050">
    <property type="reaction ID" value="UER00461"/>
</dbReference>
<dbReference type="InterPro" id="IPR045865">
    <property type="entry name" value="ACT-like_dom_sf"/>
</dbReference>
<dbReference type="UniPathway" id="UPA00051">
    <property type="reaction ID" value="UER00462"/>
</dbReference>
<feature type="binding site" evidence="14">
    <location>
        <begin position="8"/>
        <end position="11"/>
    </location>
    <ligand>
        <name>ATP</name>
        <dbReference type="ChEBI" id="CHEBI:30616"/>
    </ligand>
</feature>
<keyword evidence="6 16" id="KW-0028">Amino-acid biosynthesis</keyword>
<evidence type="ECO:0000256" key="10">
    <source>
        <dbReference type="ARBA" id="ARBA00022840"/>
    </source>
</evidence>
<feature type="binding site" evidence="14">
    <location>
        <position position="80"/>
    </location>
    <ligand>
        <name>substrate</name>
    </ligand>
</feature>
<dbReference type="Pfam" id="PF00696">
    <property type="entry name" value="AA_kinase"/>
    <property type="match status" value="1"/>
</dbReference>
<dbReference type="NCBIfam" id="NF006068">
    <property type="entry name" value="PRK08210.1"/>
    <property type="match status" value="1"/>
</dbReference>
<evidence type="ECO:0000256" key="14">
    <source>
        <dbReference type="PIRSR" id="PIRSR000726-1"/>
    </source>
</evidence>
<dbReference type="OrthoDB" id="9799110at2"/>
<dbReference type="InterPro" id="IPR018042">
    <property type="entry name" value="Aspartate_kinase_CS"/>
</dbReference>
<dbReference type="PROSITE" id="PS00324">
    <property type="entry name" value="ASPARTOKINASE"/>
    <property type="match status" value="1"/>
</dbReference>
<dbReference type="GO" id="GO:0009088">
    <property type="term" value="P:threonine biosynthetic process"/>
    <property type="evidence" value="ECO:0007669"/>
    <property type="project" value="UniProtKB-UniPathway"/>
</dbReference>
<dbReference type="NCBIfam" id="TIGR00657">
    <property type="entry name" value="asp_kinases"/>
    <property type="match status" value="1"/>
</dbReference>
<feature type="binding site" evidence="14">
    <location>
        <begin position="179"/>
        <end position="180"/>
    </location>
    <ligand>
        <name>ATP</name>
        <dbReference type="ChEBI" id="CHEBI:30616"/>
    </ligand>
</feature>
<proteinExistence type="inferred from homology"/>
<comment type="pathway">
    <text evidence="4 16">Amino-acid biosynthesis; L-threonine biosynthesis; L-threonine from L-aspartate: step 1/5.</text>
</comment>
<evidence type="ECO:0000256" key="13">
    <source>
        <dbReference type="ARBA" id="ARBA00047872"/>
    </source>
</evidence>
<evidence type="ECO:0000259" key="17">
    <source>
        <dbReference type="Pfam" id="PF00696"/>
    </source>
</evidence>
<dbReference type="AlphaFoldDB" id="A0A1C0AA45"/>
<dbReference type="InterPro" id="IPR001341">
    <property type="entry name" value="Asp_kinase"/>
</dbReference>
<dbReference type="PANTHER" id="PTHR21499:SF3">
    <property type="entry name" value="ASPARTOKINASE"/>
    <property type="match status" value="1"/>
</dbReference>
<dbReference type="GO" id="GO:0004072">
    <property type="term" value="F:aspartate kinase activity"/>
    <property type="evidence" value="ECO:0007669"/>
    <property type="project" value="UniProtKB-EC"/>
</dbReference>
<keyword evidence="10 14" id="KW-0067">ATP-binding</keyword>
<name>A0A1C0AA45_9FIRM</name>
<feature type="domain" description="CASTOR ACT" evidence="18">
    <location>
        <begin position="345"/>
        <end position="406"/>
    </location>
</feature>
<feature type="domain" description="Aspartate/glutamate/uridylate kinase" evidence="17">
    <location>
        <begin position="3"/>
        <end position="236"/>
    </location>
</feature>
<dbReference type="GO" id="GO:0009089">
    <property type="term" value="P:lysine biosynthetic process via diaminopimelate"/>
    <property type="evidence" value="ECO:0007669"/>
    <property type="project" value="UniProtKB-UniPathway"/>
</dbReference>
<protein>
    <recommendedName>
        <fullName evidence="15">Aspartokinase</fullName>
        <ecNumber evidence="15">2.7.2.4</ecNumber>
    </recommendedName>
</protein>
<comment type="pathway">
    <text evidence="2 16">Amino-acid biosynthesis; L-lysine biosynthesis via DAP pathway; (S)-tetrahydrodipicolinate from L-aspartate: step 1/4.</text>
</comment>
<keyword evidence="11" id="KW-0220">Diaminopimelate biosynthesis</keyword>
<evidence type="ECO:0000256" key="7">
    <source>
        <dbReference type="ARBA" id="ARBA00022679"/>
    </source>
</evidence>
<keyword evidence="20" id="KW-1185">Reference proteome</keyword>
<dbReference type="FunFam" id="3.40.1160.10:FF:000002">
    <property type="entry name" value="Aspartokinase"/>
    <property type="match status" value="1"/>
</dbReference>
<dbReference type="GO" id="GO:0005524">
    <property type="term" value="F:ATP binding"/>
    <property type="evidence" value="ECO:0007669"/>
    <property type="project" value="UniProtKB-KW"/>
</dbReference>
<comment type="caution">
    <text evidence="19">The sequence shown here is derived from an EMBL/GenBank/DDBJ whole genome shotgun (WGS) entry which is preliminary data.</text>
</comment>
<dbReference type="InterPro" id="IPR036393">
    <property type="entry name" value="AceGlu_kinase-like_sf"/>
</dbReference>
<keyword evidence="8 14" id="KW-0547">Nucleotide-binding</keyword>
<comment type="pathway">
    <text evidence="3 16">Amino-acid biosynthesis; L-methionine biosynthesis via de novo pathway; L-homoserine from L-aspartate: step 1/3.</text>
</comment>
<evidence type="ECO:0000256" key="4">
    <source>
        <dbReference type="ARBA" id="ARBA00005139"/>
    </source>
</evidence>
<dbReference type="InterPro" id="IPR001048">
    <property type="entry name" value="Asp/Glu/Uridylate_kinase"/>
</dbReference>
<feature type="binding site" evidence="14">
    <location>
        <position position="53"/>
    </location>
    <ligand>
        <name>substrate</name>
    </ligand>
</feature>
<evidence type="ECO:0000256" key="3">
    <source>
        <dbReference type="ARBA" id="ARBA00004986"/>
    </source>
</evidence>
<dbReference type="GO" id="GO:0019877">
    <property type="term" value="P:diaminopimelate biosynthetic process"/>
    <property type="evidence" value="ECO:0007669"/>
    <property type="project" value="UniProtKB-KW"/>
</dbReference>
<evidence type="ECO:0000256" key="6">
    <source>
        <dbReference type="ARBA" id="ARBA00022605"/>
    </source>
</evidence>
<evidence type="ECO:0000256" key="12">
    <source>
        <dbReference type="ARBA" id="ARBA00023154"/>
    </source>
</evidence>
<dbReference type="PIRSF" id="PIRSF000726">
    <property type="entry name" value="Asp_kin"/>
    <property type="match status" value="1"/>
</dbReference>
<evidence type="ECO:0000256" key="11">
    <source>
        <dbReference type="ARBA" id="ARBA00022915"/>
    </source>
</evidence>
<evidence type="ECO:0000256" key="1">
    <source>
        <dbReference type="ARBA" id="ARBA00003121"/>
    </source>
</evidence>
<dbReference type="Proteomes" id="UP000093514">
    <property type="component" value="Unassembled WGS sequence"/>
</dbReference>
<sequence>MPNIVVQKFGGSSVATEERREQVIDKIINAINQGYKPVIVVSAIGREGAPYATDTLINFAQDVYETIDPRAKDLLMSCGEIISTVIITQALRKRGYEAEPLTGAQASIITDENFGDTRIKEINARRILDVLEENKIPVVAGFQGISENGEITTLGRGGSDTTACALGAALHAEMVEIYTDVEGVMTADPRIVPNAKTLKHVTYNEVCELAYQGARVLHPRAAEIAMRERVPVIVRSTFSDAQGTVISDAFKQDDIEIKGDRPVSGVTSRSNMALFKILPQKEVEKHILLESASVLGCFRELAGEGISVDFINVRPDLITFMVNNDVVEEACDLLTAKGYKYELFEDFAKISVVGAGMTGVPGIMARVVDALTEEEIAIYQTTDSHTTISCLIKIEDEAKGLQALHDKFSLGD</sequence>
<dbReference type="UniPathway" id="UPA00034">
    <property type="reaction ID" value="UER00015"/>
</dbReference>
<feature type="binding site" evidence="14">
    <location>
        <position position="190"/>
    </location>
    <ligand>
        <name>ATP</name>
        <dbReference type="ChEBI" id="CHEBI:30616"/>
    </ligand>
</feature>
<dbReference type="SUPFAM" id="SSF55021">
    <property type="entry name" value="ACT-like"/>
    <property type="match status" value="2"/>
</dbReference>
<keyword evidence="12" id="KW-0457">Lysine biosynthesis</keyword>
<evidence type="ECO:0000256" key="16">
    <source>
        <dbReference type="RuleBase" id="RU004249"/>
    </source>
</evidence>
<evidence type="ECO:0000259" key="18">
    <source>
        <dbReference type="Pfam" id="PF13840"/>
    </source>
</evidence>
<comment type="catalytic activity">
    <reaction evidence="13 15">
        <text>L-aspartate + ATP = 4-phospho-L-aspartate + ADP</text>
        <dbReference type="Rhea" id="RHEA:23776"/>
        <dbReference type="ChEBI" id="CHEBI:29991"/>
        <dbReference type="ChEBI" id="CHEBI:30616"/>
        <dbReference type="ChEBI" id="CHEBI:57535"/>
        <dbReference type="ChEBI" id="CHEBI:456216"/>
        <dbReference type="EC" id="2.7.2.4"/>
    </reaction>
</comment>
<dbReference type="GO" id="GO:0005829">
    <property type="term" value="C:cytosol"/>
    <property type="evidence" value="ECO:0007669"/>
    <property type="project" value="TreeGrafter"/>
</dbReference>
<comment type="function">
    <text evidence="1">Catalyzes the phosphorylation of the beta-carboxyl group of aspartic acid with ATP to yield 4-phospho-L-aspartate, which is involved in the branched biosynthetic pathway leading to the biosynthesis of amino acids threonine, isoleucine and methionine.</text>
</comment>
<reference evidence="19 20" key="2">
    <citation type="submission" date="2016-08" db="EMBL/GenBank/DDBJ databases">
        <title>Orenia metallireducens sp. nov. strain Z6, a Novel Metal-reducing Firmicute from the Deep Subsurface.</title>
        <authorList>
            <person name="Maxim B.I."/>
            <person name="Kenneth K."/>
            <person name="Flynn T.M."/>
            <person name="Oloughlin E.J."/>
            <person name="Locke R.A."/>
            <person name="Weber J.R."/>
            <person name="Egan S.M."/>
            <person name="Mackie R.I."/>
            <person name="Cann I.K."/>
        </authorList>
    </citation>
    <scope>NUCLEOTIDE SEQUENCE [LARGE SCALE GENOMIC DNA]</scope>
    <source>
        <strain evidence="19 20">Z6</strain>
    </source>
</reference>
<dbReference type="PANTHER" id="PTHR21499">
    <property type="entry name" value="ASPARTATE KINASE"/>
    <property type="match status" value="1"/>
</dbReference>
<keyword evidence="7 15" id="KW-0808">Transferase</keyword>
<evidence type="ECO:0000256" key="2">
    <source>
        <dbReference type="ARBA" id="ARBA00004766"/>
    </source>
</evidence>
<gene>
    <name evidence="19" type="ORF">U472_06690</name>
</gene>
<organism evidence="19 20">
    <name type="scientific">Orenia metallireducens</name>
    <dbReference type="NCBI Taxonomy" id="1413210"/>
    <lineage>
        <taxon>Bacteria</taxon>
        <taxon>Bacillati</taxon>
        <taxon>Bacillota</taxon>
        <taxon>Clostridia</taxon>
        <taxon>Halanaerobiales</taxon>
        <taxon>Halobacteroidaceae</taxon>
        <taxon>Orenia</taxon>
    </lineage>
</organism>
<dbReference type="NCBIfam" id="TIGR00656">
    <property type="entry name" value="asp_kin_monofn"/>
    <property type="match status" value="1"/>
</dbReference>
<dbReference type="EC" id="2.7.2.4" evidence="15"/>
<dbReference type="Gene3D" id="3.40.1160.10">
    <property type="entry name" value="Acetylglutamate kinase-like"/>
    <property type="match status" value="1"/>
</dbReference>
<evidence type="ECO:0000256" key="15">
    <source>
        <dbReference type="RuleBase" id="RU003448"/>
    </source>
</evidence>
<dbReference type="RefSeq" id="WP_068716761.1">
    <property type="nucleotide sequence ID" value="NZ_LWDV01000008.1"/>
</dbReference>